<dbReference type="AlphaFoldDB" id="S0KLH0"/>
<dbReference type="eggNOG" id="COG1846">
    <property type="taxonomic scope" value="Bacteria"/>
</dbReference>
<dbReference type="InterPro" id="IPR039422">
    <property type="entry name" value="MarR/SlyA-like"/>
</dbReference>
<organism evidence="7 8">
    <name type="scientific">Enterococcus sulfureus ATCC 49903</name>
    <dbReference type="NCBI Taxonomy" id="1140003"/>
    <lineage>
        <taxon>Bacteria</taxon>
        <taxon>Bacillati</taxon>
        <taxon>Bacillota</taxon>
        <taxon>Bacilli</taxon>
        <taxon>Lactobacillales</taxon>
        <taxon>Enterococcaceae</taxon>
        <taxon>Enterococcus</taxon>
    </lineage>
</organism>
<evidence type="ECO:0000256" key="3">
    <source>
        <dbReference type="ARBA" id="ARBA00023015"/>
    </source>
</evidence>
<protein>
    <recommendedName>
        <fullName evidence="6">HTH marR-type domain-containing protein</fullName>
    </recommendedName>
</protein>
<dbReference type="SMART" id="SM00347">
    <property type="entry name" value="HTH_MARR"/>
    <property type="match status" value="1"/>
</dbReference>
<dbReference type="PANTHER" id="PTHR33164">
    <property type="entry name" value="TRANSCRIPTIONAL REGULATOR, MARR FAMILY"/>
    <property type="match status" value="1"/>
</dbReference>
<dbReference type="InterPro" id="IPR036388">
    <property type="entry name" value="WH-like_DNA-bd_sf"/>
</dbReference>
<evidence type="ECO:0000256" key="1">
    <source>
        <dbReference type="ARBA" id="ARBA00004496"/>
    </source>
</evidence>
<dbReference type="OrthoDB" id="9806864at2"/>
<name>S0KLH0_9ENTE</name>
<keyword evidence="8" id="KW-1185">Reference proteome</keyword>
<evidence type="ECO:0000313" key="8">
    <source>
        <dbReference type="Proteomes" id="UP000015961"/>
    </source>
</evidence>
<dbReference type="GO" id="GO:0006950">
    <property type="term" value="P:response to stress"/>
    <property type="evidence" value="ECO:0007669"/>
    <property type="project" value="TreeGrafter"/>
</dbReference>
<dbReference type="InterPro" id="IPR055166">
    <property type="entry name" value="Transc_reg_Sar_Rot_HTH"/>
</dbReference>
<feature type="domain" description="HTH marR-type" evidence="6">
    <location>
        <begin position="7"/>
        <end position="141"/>
    </location>
</feature>
<keyword evidence="3" id="KW-0805">Transcription regulation</keyword>
<dbReference type="Gene3D" id="1.10.10.10">
    <property type="entry name" value="Winged helix-like DNA-binding domain superfamily/Winged helix DNA-binding domain"/>
    <property type="match status" value="1"/>
</dbReference>
<proteinExistence type="predicted"/>
<dbReference type="GO" id="GO:0005737">
    <property type="term" value="C:cytoplasm"/>
    <property type="evidence" value="ECO:0007669"/>
    <property type="project" value="UniProtKB-SubCell"/>
</dbReference>
<dbReference type="STRING" id="1140003.OMY_02131"/>
<sequence length="141" mass="16219">MSDTMLDKELCFQLYVASKEVIKKYKTYLDPYDLTYTGFIAMIALEDYMTVNQLGEILYLDSGTLSPLLKKLEKKGYLEKVRSKEDERRVELMLTPRGKEVKAELPCISEQVANSMDIKNLKADHQTLLTQLIGLNELFKA</sequence>
<evidence type="ECO:0000256" key="5">
    <source>
        <dbReference type="ARBA" id="ARBA00023163"/>
    </source>
</evidence>
<keyword evidence="4" id="KW-0238">DNA-binding</keyword>
<dbReference type="PANTHER" id="PTHR33164:SF5">
    <property type="entry name" value="ORGANIC HYDROPEROXIDE RESISTANCE TRANSCRIPTIONAL REGULATOR"/>
    <property type="match status" value="1"/>
</dbReference>
<dbReference type="InterPro" id="IPR036390">
    <property type="entry name" value="WH_DNA-bd_sf"/>
</dbReference>
<comment type="caution">
    <text evidence="7">The sequence shown here is derived from an EMBL/GenBank/DDBJ whole genome shotgun (WGS) entry which is preliminary data.</text>
</comment>
<reference evidence="7 8" key="1">
    <citation type="submission" date="2013-03" db="EMBL/GenBank/DDBJ databases">
        <title>The Genome Sequence of Enterococcus sulfureus ATCC_49903 (PacBio/Illumina hybrid assembly).</title>
        <authorList>
            <consortium name="The Broad Institute Genomics Platform"/>
            <consortium name="The Broad Institute Genome Sequencing Center for Infectious Disease"/>
            <person name="Earl A."/>
            <person name="Russ C."/>
            <person name="Gilmore M."/>
            <person name="Surin D."/>
            <person name="Walker B."/>
            <person name="Young S."/>
            <person name="Zeng Q."/>
            <person name="Gargeya S."/>
            <person name="Fitzgerald M."/>
            <person name="Haas B."/>
            <person name="Abouelleil A."/>
            <person name="Allen A.W."/>
            <person name="Alvarado L."/>
            <person name="Arachchi H.M."/>
            <person name="Berlin A.M."/>
            <person name="Chapman S.B."/>
            <person name="Gainer-Dewar J."/>
            <person name="Goldberg J."/>
            <person name="Griggs A."/>
            <person name="Gujja S."/>
            <person name="Hansen M."/>
            <person name="Howarth C."/>
            <person name="Imamovic A."/>
            <person name="Ireland A."/>
            <person name="Larimer J."/>
            <person name="McCowan C."/>
            <person name="Murphy C."/>
            <person name="Pearson M."/>
            <person name="Poon T.W."/>
            <person name="Priest M."/>
            <person name="Roberts A."/>
            <person name="Saif S."/>
            <person name="Shea T."/>
            <person name="Sisk P."/>
            <person name="Sykes S."/>
            <person name="Wortman J."/>
            <person name="Nusbaum C."/>
            <person name="Birren B."/>
        </authorList>
    </citation>
    <scope>NUCLEOTIDE SEQUENCE [LARGE SCALE GENOMIC DNA]</scope>
    <source>
        <strain evidence="7 8">ATCC 49903</strain>
    </source>
</reference>
<evidence type="ECO:0000256" key="4">
    <source>
        <dbReference type="ARBA" id="ARBA00023125"/>
    </source>
</evidence>
<keyword evidence="2" id="KW-0963">Cytoplasm</keyword>
<accession>S0KLH0</accession>
<gene>
    <name evidence="7" type="ORF">I573_01993</name>
</gene>
<dbReference type="GO" id="GO:0003700">
    <property type="term" value="F:DNA-binding transcription factor activity"/>
    <property type="evidence" value="ECO:0007669"/>
    <property type="project" value="InterPro"/>
</dbReference>
<dbReference type="RefSeq" id="WP_016186561.1">
    <property type="nucleotide sequence ID" value="NZ_ASWO01000006.1"/>
</dbReference>
<dbReference type="SUPFAM" id="SSF46785">
    <property type="entry name" value="Winged helix' DNA-binding domain"/>
    <property type="match status" value="1"/>
</dbReference>
<dbReference type="PATRIC" id="fig|1140003.3.peg.2056"/>
<dbReference type="PRINTS" id="PR00598">
    <property type="entry name" value="HTHMARR"/>
</dbReference>
<dbReference type="Pfam" id="PF22381">
    <property type="entry name" value="Staph_reg_Sar_Rot"/>
    <property type="match status" value="1"/>
</dbReference>
<dbReference type="GO" id="GO:0003677">
    <property type="term" value="F:DNA binding"/>
    <property type="evidence" value="ECO:0007669"/>
    <property type="project" value="UniProtKB-KW"/>
</dbReference>
<keyword evidence="5" id="KW-0804">Transcription</keyword>
<evidence type="ECO:0000313" key="7">
    <source>
        <dbReference type="EMBL" id="EOT83443.1"/>
    </source>
</evidence>
<comment type="subcellular location">
    <subcellularLocation>
        <location evidence="1">Cytoplasm</location>
    </subcellularLocation>
</comment>
<evidence type="ECO:0000256" key="2">
    <source>
        <dbReference type="ARBA" id="ARBA00022490"/>
    </source>
</evidence>
<dbReference type="PROSITE" id="PS50995">
    <property type="entry name" value="HTH_MARR_2"/>
    <property type="match status" value="1"/>
</dbReference>
<dbReference type="Proteomes" id="UP000015961">
    <property type="component" value="Unassembled WGS sequence"/>
</dbReference>
<dbReference type="InterPro" id="IPR000835">
    <property type="entry name" value="HTH_MarR-typ"/>
</dbReference>
<evidence type="ECO:0000259" key="6">
    <source>
        <dbReference type="PROSITE" id="PS50995"/>
    </source>
</evidence>
<dbReference type="EMBL" id="ASWO01000006">
    <property type="protein sequence ID" value="EOT83443.1"/>
    <property type="molecule type" value="Genomic_DNA"/>
</dbReference>